<proteinExistence type="inferred from homology"/>
<dbReference type="NCBIfam" id="TIGR02273">
    <property type="entry name" value="16S_RimM"/>
    <property type="match status" value="1"/>
</dbReference>
<sequence>MSTGDYVEIGFITKTHGLKGELQVAFSYDEPEKLKLKSVYIEIGGKMVPYFVSQFKLSQKQLGYFLFEDINHIDKAQPLAKKKIFLAKRLMPKRSKEEFTYKDLKGFTAIDEQHGELGEIIEVREYPQQFLATVMYQEKEVLFPLSEDLILGIDIDKQVLNINLPDGLLDVYLQD</sequence>
<evidence type="ECO:0000256" key="4">
    <source>
        <dbReference type="ARBA" id="ARBA00023186"/>
    </source>
</evidence>
<dbReference type="GO" id="GO:0005840">
    <property type="term" value="C:ribosome"/>
    <property type="evidence" value="ECO:0007669"/>
    <property type="project" value="InterPro"/>
</dbReference>
<dbReference type="RefSeq" id="WP_039453862.1">
    <property type="nucleotide sequence ID" value="NZ_CP043329.1"/>
</dbReference>
<evidence type="ECO:0000256" key="2">
    <source>
        <dbReference type="ARBA" id="ARBA00022517"/>
    </source>
</evidence>
<evidence type="ECO:0000313" key="9">
    <source>
        <dbReference type="Proteomes" id="UP000323653"/>
    </source>
</evidence>
<dbReference type="InterPro" id="IPR036976">
    <property type="entry name" value="RimM_N_sf"/>
</dbReference>
<keyword evidence="4 5" id="KW-0143">Chaperone</keyword>
<dbReference type="GO" id="GO:0042274">
    <property type="term" value="P:ribosomal small subunit biogenesis"/>
    <property type="evidence" value="ECO:0007669"/>
    <property type="project" value="UniProtKB-UniRule"/>
</dbReference>
<comment type="domain">
    <text evidence="5">The PRC barrel domain binds ribosomal protein uS19.</text>
</comment>
<keyword evidence="9" id="KW-1185">Reference proteome</keyword>
<dbReference type="GO" id="GO:0006364">
    <property type="term" value="P:rRNA processing"/>
    <property type="evidence" value="ECO:0007669"/>
    <property type="project" value="UniProtKB-UniRule"/>
</dbReference>
<dbReference type="Proteomes" id="UP000323653">
    <property type="component" value="Chromosome"/>
</dbReference>
<dbReference type="EMBL" id="CP043329">
    <property type="protein sequence ID" value="QEK52554.1"/>
    <property type="molecule type" value="Genomic_DNA"/>
</dbReference>
<dbReference type="KEGG" id="pej:FYC62_13485"/>
<evidence type="ECO:0000256" key="5">
    <source>
        <dbReference type="HAMAP-Rule" id="MF_00014"/>
    </source>
</evidence>
<evidence type="ECO:0000259" key="7">
    <source>
        <dbReference type="Pfam" id="PF24986"/>
    </source>
</evidence>
<protein>
    <recommendedName>
        <fullName evidence="5">Ribosome maturation factor RimM</fullName>
    </recommendedName>
</protein>
<name>A0A5C0VNF5_9SPHI</name>
<dbReference type="GO" id="GO:0043022">
    <property type="term" value="F:ribosome binding"/>
    <property type="evidence" value="ECO:0007669"/>
    <property type="project" value="InterPro"/>
</dbReference>
<dbReference type="Gene3D" id="2.30.30.240">
    <property type="entry name" value="PRC-barrel domain"/>
    <property type="match status" value="1"/>
</dbReference>
<keyword evidence="1 5" id="KW-0963">Cytoplasm</keyword>
<comment type="similarity">
    <text evidence="5">Belongs to the RimM family.</text>
</comment>
<comment type="function">
    <text evidence="5">An accessory protein needed during the final step in the assembly of 30S ribosomal subunit, possibly for assembly of the head region. Essential for efficient processing of 16S rRNA. May be needed both before and after RbfA during the maturation of 16S rRNA. It has affinity for free ribosomal 30S subunits but not for 70S ribosomes.</text>
</comment>
<dbReference type="PANTHER" id="PTHR33692">
    <property type="entry name" value="RIBOSOME MATURATION FACTOR RIMM"/>
    <property type="match status" value="1"/>
</dbReference>
<evidence type="ECO:0000256" key="1">
    <source>
        <dbReference type="ARBA" id="ARBA00022490"/>
    </source>
</evidence>
<evidence type="ECO:0000313" key="8">
    <source>
        <dbReference type="EMBL" id="QEK52554.1"/>
    </source>
</evidence>
<dbReference type="InterPro" id="IPR009000">
    <property type="entry name" value="Transl_B-barrel_sf"/>
</dbReference>
<organism evidence="8 9">
    <name type="scientific">Pedobacter aquae</name>
    <dbReference type="NCBI Taxonomy" id="2605747"/>
    <lineage>
        <taxon>Bacteria</taxon>
        <taxon>Pseudomonadati</taxon>
        <taxon>Bacteroidota</taxon>
        <taxon>Sphingobacteriia</taxon>
        <taxon>Sphingobacteriales</taxon>
        <taxon>Sphingobacteriaceae</taxon>
        <taxon>Pedobacter</taxon>
    </lineage>
</organism>
<dbReference type="GO" id="GO:0005737">
    <property type="term" value="C:cytoplasm"/>
    <property type="evidence" value="ECO:0007669"/>
    <property type="project" value="UniProtKB-SubCell"/>
</dbReference>
<reference evidence="8 9" key="1">
    <citation type="submission" date="2019-08" db="EMBL/GenBank/DDBJ databases">
        <title>Pedobacter sp. nov., isolated from Han river, South Korea.</title>
        <authorList>
            <person name="Lee D.-H."/>
            <person name="Kim Y.-S."/>
            <person name="Hwang E.-M."/>
            <person name="Le Tran T.C."/>
            <person name="Cha C.-J."/>
        </authorList>
    </citation>
    <scope>NUCLEOTIDE SEQUENCE [LARGE SCALE GENOMIC DNA]</scope>
    <source>
        <strain evidence="8 9">CJ43</strain>
    </source>
</reference>
<dbReference type="InterPro" id="IPR056792">
    <property type="entry name" value="PRC_RimM"/>
</dbReference>
<feature type="domain" description="Ribosome maturation factor RimM PRC barrel" evidence="7">
    <location>
        <begin position="102"/>
        <end position="168"/>
    </location>
</feature>
<dbReference type="Pfam" id="PF01782">
    <property type="entry name" value="RimM"/>
    <property type="match status" value="1"/>
</dbReference>
<dbReference type="AlphaFoldDB" id="A0A5C0VNF5"/>
<dbReference type="Gene3D" id="2.40.30.60">
    <property type="entry name" value="RimM"/>
    <property type="match status" value="1"/>
</dbReference>
<comment type="subcellular location">
    <subcellularLocation>
        <location evidence="5">Cytoplasm</location>
    </subcellularLocation>
</comment>
<comment type="subunit">
    <text evidence="5">Binds ribosomal protein uS19.</text>
</comment>
<evidence type="ECO:0000259" key="6">
    <source>
        <dbReference type="Pfam" id="PF01782"/>
    </source>
</evidence>
<feature type="domain" description="RimM N-terminal" evidence="6">
    <location>
        <begin position="9"/>
        <end position="88"/>
    </location>
</feature>
<dbReference type="SUPFAM" id="SSF50447">
    <property type="entry name" value="Translation proteins"/>
    <property type="match status" value="1"/>
</dbReference>
<accession>A0A5C0VNF5</accession>
<dbReference type="InterPro" id="IPR011961">
    <property type="entry name" value="RimM"/>
</dbReference>
<dbReference type="HAMAP" id="MF_00014">
    <property type="entry name" value="Ribosome_mat_RimM"/>
    <property type="match status" value="1"/>
</dbReference>
<evidence type="ECO:0000256" key="3">
    <source>
        <dbReference type="ARBA" id="ARBA00022552"/>
    </source>
</evidence>
<dbReference type="SUPFAM" id="SSF50346">
    <property type="entry name" value="PRC-barrel domain"/>
    <property type="match status" value="1"/>
</dbReference>
<gene>
    <name evidence="5 8" type="primary">rimM</name>
    <name evidence="8" type="ORF">FYC62_13485</name>
</gene>
<keyword evidence="3 5" id="KW-0698">rRNA processing</keyword>
<dbReference type="Pfam" id="PF24986">
    <property type="entry name" value="PRC_RimM"/>
    <property type="match status" value="1"/>
</dbReference>
<dbReference type="PANTHER" id="PTHR33692:SF1">
    <property type="entry name" value="RIBOSOME MATURATION FACTOR RIMM"/>
    <property type="match status" value="1"/>
</dbReference>
<keyword evidence="2 5" id="KW-0690">Ribosome biogenesis</keyword>
<dbReference type="InterPro" id="IPR011033">
    <property type="entry name" value="PRC_barrel-like_sf"/>
</dbReference>
<dbReference type="InterPro" id="IPR002676">
    <property type="entry name" value="RimM_N"/>
</dbReference>